<dbReference type="EMBL" id="SRLO01000964">
    <property type="protein sequence ID" value="TNN43460.1"/>
    <property type="molecule type" value="Genomic_DNA"/>
</dbReference>
<evidence type="ECO:0000313" key="1">
    <source>
        <dbReference type="EMBL" id="TNN43460.1"/>
    </source>
</evidence>
<evidence type="ECO:0000313" key="2">
    <source>
        <dbReference type="Proteomes" id="UP000314294"/>
    </source>
</evidence>
<proteinExistence type="predicted"/>
<gene>
    <name evidence="1" type="ORF">EYF80_046348</name>
</gene>
<keyword evidence="2" id="KW-1185">Reference proteome</keyword>
<dbReference type="AlphaFoldDB" id="A0A4Z2FRH7"/>
<sequence length="137" mass="14460">MSVCFCVLAVVVHQILRRRAETRPLAQVKMKCHPVASRLLFAVRYERRALLLSDNHLSMKNLLRVGSAPAFPSTAESSSAAPEGCGTAAAEGSPRFVDLSAPLPPPALVLLFSTVGMTVARLGLPATGVPVSSVLLV</sequence>
<protein>
    <submittedName>
        <fullName evidence="1">Uncharacterized protein</fullName>
    </submittedName>
</protein>
<reference evidence="1 2" key="1">
    <citation type="submission" date="2019-03" db="EMBL/GenBank/DDBJ databases">
        <title>First draft genome of Liparis tanakae, snailfish: a comprehensive survey of snailfish specific genes.</title>
        <authorList>
            <person name="Kim W."/>
            <person name="Song I."/>
            <person name="Jeong J.-H."/>
            <person name="Kim D."/>
            <person name="Kim S."/>
            <person name="Ryu S."/>
            <person name="Song J.Y."/>
            <person name="Lee S.K."/>
        </authorList>
    </citation>
    <scope>NUCLEOTIDE SEQUENCE [LARGE SCALE GENOMIC DNA]</scope>
    <source>
        <tissue evidence="1">Muscle</tissue>
    </source>
</reference>
<accession>A0A4Z2FRH7</accession>
<comment type="caution">
    <text evidence="1">The sequence shown here is derived from an EMBL/GenBank/DDBJ whole genome shotgun (WGS) entry which is preliminary data.</text>
</comment>
<dbReference type="Proteomes" id="UP000314294">
    <property type="component" value="Unassembled WGS sequence"/>
</dbReference>
<organism evidence="1 2">
    <name type="scientific">Liparis tanakae</name>
    <name type="common">Tanaka's snailfish</name>
    <dbReference type="NCBI Taxonomy" id="230148"/>
    <lineage>
        <taxon>Eukaryota</taxon>
        <taxon>Metazoa</taxon>
        <taxon>Chordata</taxon>
        <taxon>Craniata</taxon>
        <taxon>Vertebrata</taxon>
        <taxon>Euteleostomi</taxon>
        <taxon>Actinopterygii</taxon>
        <taxon>Neopterygii</taxon>
        <taxon>Teleostei</taxon>
        <taxon>Neoteleostei</taxon>
        <taxon>Acanthomorphata</taxon>
        <taxon>Eupercaria</taxon>
        <taxon>Perciformes</taxon>
        <taxon>Cottioidei</taxon>
        <taxon>Cottales</taxon>
        <taxon>Liparidae</taxon>
        <taxon>Liparis</taxon>
    </lineage>
</organism>
<name>A0A4Z2FRH7_9TELE</name>